<protein>
    <recommendedName>
        <fullName evidence="1">ABM domain-containing protein</fullName>
    </recommendedName>
</protein>
<sequence length="213" mass="24436">MPYYTIFEGTVHPSKTSTSDKFYSTLAPHLRRQPGLVEEINYLNQNPHDSMLLSSWVSEEALTKWQTLPIHLRIQKAAREGVFSSFRIRLGWESESATSRMTEAPGQFMVLYQHPKGSAHGSNNTNSMEHLLRDGCDASEILRALLDHAVWWTETHVLHVSGWPDVATVEKFENSLERVPGDWLRRIAVARDYTGIHRREAPEKTEPDSEKRL</sequence>
<comment type="caution">
    <text evidence="2">The sequence shown here is derived from an EMBL/GenBank/DDBJ whole genome shotgun (WGS) entry which is preliminary data.</text>
</comment>
<evidence type="ECO:0000259" key="1">
    <source>
        <dbReference type="Pfam" id="PF03992"/>
    </source>
</evidence>
<dbReference type="InterPro" id="IPR007138">
    <property type="entry name" value="ABM_dom"/>
</dbReference>
<feature type="domain" description="ABM" evidence="1">
    <location>
        <begin position="4"/>
        <end position="76"/>
    </location>
</feature>
<evidence type="ECO:0000313" key="2">
    <source>
        <dbReference type="EMBL" id="KAK5953617.1"/>
    </source>
</evidence>
<dbReference type="SUPFAM" id="SSF54909">
    <property type="entry name" value="Dimeric alpha+beta barrel"/>
    <property type="match status" value="1"/>
</dbReference>
<dbReference type="Gene3D" id="3.30.70.100">
    <property type="match status" value="1"/>
</dbReference>
<dbReference type="Proteomes" id="UP001316803">
    <property type="component" value="Unassembled WGS sequence"/>
</dbReference>
<proteinExistence type="predicted"/>
<dbReference type="AlphaFoldDB" id="A0AAN8IMW2"/>
<gene>
    <name evidence="2" type="ORF">OHC33_005561</name>
</gene>
<evidence type="ECO:0000313" key="3">
    <source>
        <dbReference type="Proteomes" id="UP001316803"/>
    </source>
</evidence>
<dbReference type="InterPro" id="IPR011008">
    <property type="entry name" value="Dimeric_a/b-barrel"/>
</dbReference>
<keyword evidence="3" id="KW-1185">Reference proteome</keyword>
<name>A0AAN8IMW2_9EURO</name>
<accession>A0AAN8IMW2</accession>
<dbReference type="Pfam" id="PF03992">
    <property type="entry name" value="ABM"/>
    <property type="match status" value="1"/>
</dbReference>
<organism evidence="2 3">
    <name type="scientific">Knufia fluminis</name>
    <dbReference type="NCBI Taxonomy" id="191047"/>
    <lineage>
        <taxon>Eukaryota</taxon>
        <taxon>Fungi</taxon>
        <taxon>Dikarya</taxon>
        <taxon>Ascomycota</taxon>
        <taxon>Pezizomycotina</taxon>
        <taxon>Eurotiomycetes</taxon>
        <taxon>Chaetothyriomycetidae</taxon>
        <taxon>Chaetothyriales</taxon>
        <taxon>Trichomeriaceae</taxon>
        <taxon>Knufia</taxon>
    </lineage>
</organism>
<dbReference type="EMBL" id="JAKLMC020000011">
    <property type="protein sequence ID" value="KAK5953617.1"/>
    <property type="molecule type" value="Genomic_DNA"/>
</dbReference>
<reference evidence="2 3" key="1">
    <citation type="submission" date="2022-12" db="EMBL/GenBank/DDBJ databases">
        <title>Genomic features and morphological characterization of a novel Knufia sp. strain isolated from spacecraft assembly facility.</title>
        <authorList>
            <person name="Teixeira M."/>
            <person name="Chander A.M."/>
            <person name="Stajich J.E."/>
            <person name="Venkateswaran K."/>
        </authorList>
    </citation>
    <scope>NUCLEOTIDE SEQUENCE [LARGE SCALE GENOMIC DNA]</scope>
    <source>
        <strain evidence="2 3">FJI-L2-BK-P2</strain>
    </source>
</reference>